<gene>
    <name evidence="2" type="ORF">O3V59_02025</name>
</gene>
<keyword evidence="3" id="KW-1185">Reference proteome</keyword>
<name>A0A9X3TMJ8_9BACL</name>
<dbReference type="EMBL" id="JAPYYP010000002">
    <property type="protein sequence ID" value="MDA5107128.1"/>
    <property type="molecule type" value="Genomic_DNA"/>
</dbReference>
<protein>
    <submittedName>
        <fullName evidence="2">Helix-turn-helix domain-containing protein</fullName>
    </submittedName>
</protein>
<evidence type="ECO:0000313" key="3">
    <source>
        <dbReference type="Proteomes" id="UP001151071"/>
    </source>
</evidence>
<dbReference type="AlphaFoldDB" id="A0A9X3TMJ8"/>
<feature type="region of interest" description="Disordered" evidence="1">
    <location>
        <begin position="29"/>
        <end position="53"/>
    </location>
</feature>
<evidence type="ECO:0000313" key="2">
    <source>
        <dbReference type="EMBL" id="MDA5107128.1"/>
    </source>
</evidence>
<reference evidence="2" key="1">
    <citation type="submission" date="2022-12" db="EMBL/GenBank/DDBJ databases">
        <title>Draft genome sequence of the thermophilic strain Brevibacillus thermoruber HT42, isolated from Los Humeros, Puebla, Mexico, with biotechnological potential.</title>
        <authorList>
            <person name="Lara Sanchez J."/>
            <person name="Solis Palacios R."/>
            <person name="Bustos Baena A.S."/>
            <person name="Ruz Baez A.E."/>
            <person name="Espinosa Luna G."/>
            <person name="Oliart Ros R.M."/>
        </authorList>
    </citation>
    <scope>NUCLEOTIDE SEQUENCE</scope>
    <source>
        <strain evidence="2">HT42</strain>
    </source>
</reference>
<evidence type="ECO:0000256" key="1">
    <source>
        <dbReference type="SAM" id="MobiDB-lite"/>
    </source>
</evidence>
<dbReference type="Proteomes" id="UP001151071">
    <property type="component" value="Unassembled WGS sequence"/>
</dbReference>
<dbReference type="RefSeq" id="WP_271139383.1">
    <property type="nucleotide sequence ID" value="NZ_JAPYYP010000002.1"/>
</dbReference>
<accession>A0A9X3TMJ8</accession>
<comment type="caution">
    <text evidence="2">The sequence shown here is derived from an EMBL/GenBank/DDBJ whole genome shotgun (WGS) entry which is preliminary data.</text>
</comment>
<organism evidence="2 3">
    <name type="scientific">Brevibacillus thermoruber</name>
    <dbReference type="NCBI Taxonomy" id="33942"/>
    <lineage>
        <taxon>Bacteria</taxon>
        <taxon>Bacillati</taxon>
        <taxon>Bacillota</taxon>
        <taxon>Bacilli</taxon>
        <taxon>Bacillales</taxon>
        <taxon>Paenibacillaceae</taxon>
        <taxon>Brevibacillus</taxon>
    </lineage>
</organism>
<sequence length="53" mass="5959">MSEINKTVRKAADLLHLFLDRRQLPLSETVEHSGHPNTSVHGLGWRKPTGGNR</sequence>
<proteinExistence type="predicted"/>